<dbReference type="SUPFAM" id="SSF53474">
    <property type="entry name" value="alpha/beta-Hydrolases"/>
    <property type="match status" value="1"/>
</dbReference>
<keyword evidence="1 3" id="KW-0732">Signal</keyword>
<proteinExistence type="predicted"/>
<dbReference type="InterPro" id="IPR029058">
    <property type="entry name" value="AB_hydrolase_fold"/>
</dbReference>
<dbReference type="Proteomes" id="UP001213681">
    <property type="component" value="Unassembled WGS sequence"/>
</dbReference>
<dbReference type="AlphaFoldDB" id="A0AAD6G736"/>
<dbReference type="RefSeq" id="XP_056770272.1">
    <property type="nucleotide sequence ID" value="XM_056906165.1"/>
</dbReference>
<keyword evidence="6" id="KW-1185">Reference proteome</keyword>
<dbReference type="Pfam" id="PF01764">
    <property type="entry name" value="Lipase_3"/>
    <property type="match status" value="1"/>
</dbReference>
<reference evidence="5" key="2">
    <citation type="journal article" date="2023" name="IMA Fungus">
        <title>Comparative genomic study of the Penicillium genus elucidates a diverse pangenome and 15 lateral gene transfer events.</title>
        <authorList>
            <person name="Petersen C."/>
            <person name="Sorensen T."/>
            <person name="Nielsen M.R."/>
            <person name="Sondergaard T.E."/>
            <person name="Sorensen J.L."/>
            <person name="Fitzpatrick D.A."/>
            <person name="Frisvad J.C."/>
            <person name="Nielsen K.L."/>
        </authorList>
    </citation>
    <scope>NUCLEOTIDE SEQUENCE</scope>
    <source>
        <strain evidence="5">IBT 16125</strain>
    </source>
</reference>
<evidence type="ECO:0000256" key="3">
    <source>
        <dbReference type="SAM" id="SignalP"/>
    </source>
</evidence>
<dbReference type="GO" id="GO:0016787">
    <property type="term" value="F:hydrolase activity"/>
    <property type="evidence" value="ECO:0007669"/>
    <property type="project" value="UniProtKB-KW"/>
</dbReference>
<evidence type="ECO:0000256" key="1">
    <source>
        <dbReference type="ARBA" id="ARBA00022729"/>
    </source>
</evidence>
<accession>A0AAD6G736</accession>
<dbReference type="PANTHER" id="PTHR46640:SF1">
    <property type="entry name" value="FUNGAL LIPASE-LIKE DOMAIN-CONTAINING PROTEIN-RELATED"/>
    <property type="match status" value="1"/>
</dbReference>
<evidence type="ECO:0000256" key="2">
    <source>
        <dbReference type="ARBA" id="ARBA00022801"/>
    </source>
</evidence>
<evidence type="ECO:0000259" key="4">
    <source>
        <dbReference type="Pfam" id="PF01764"/>
    </source>
</evidence>
<dbReference type="InterPro" id="IPR002921">
    <property type="entry name" value="Fungal_lipase-type"/>
</dbReference>
<name>A0AAD6G736_9EURO</name>
<keyword evidence="2" id="KW-0378">Hydrolase</keyword>
<dbReference type="EMBL" id="JAPVEA010000002">
    <property type="protein sequence ID" value="KAJ5461230.1"/>
    <property type="molecule type" value="Genomic_DNA"/>
</dbReference>
<protein>
    <recommendedName>
        <fullName evidence="4">Fungal lipase-type domain-containing protein</fullName>
    </recommendedName>
</protein>
<feature type="chain" id="PRO_5041987496" description="Fungal lipase-type domain-containing protein" evidence="3">
    <location>
        <begin position="18"/>
        <end position="319"/>
    </location>
</feature>
<organism evidence="5 6">
    <name type="scientific">Penicillium daleae</name>
    <dbReference type="NCBI Taxonomy" id="63821"/>
    <lineage>
        <taxon>Eukaryota</taxon>
        <taxon>Fungi</taxon>
        <taxon>Dikarya</taxon>
        <taxon>Ascomycota</taxon>
        <taxon>Pezizomycotina</taxon>
        <taxon>Eurotiomycetes</taxon>
        <taxon>Eurotiomycetidae</taxon>
        <taxon>Eurotiales</taxon>
        <taxon>Aspergillaceae</taxon>
        <taxon>Penicillium</taxon>
    </lineage>
</organism>
<sequence length="319" mass="34474">MLPALSVLLWPFSLSLQSTVFSTSHNYPVQEKPLIGLPQDVTAPVLRTLSVFSEYSAAATCINNFNATAGAKVTCDPGKCPIIEFSDTEIIGSFQGINPGNTTGFIAIDRTHQRIILSFRGSEYSGNFKTDGNYTQIAVPEICPDCLMHGGFLSAWNSASSFIMPTLDCAVKVFPHFTVAFTGHSLGGALSTVGATYLRKANRTIDLFTFGSPQIGNYSVAEVITNTTMGLNYRSFGNFQTCQKKWQYSQSSPEYWITSNNTVKPTPADVEVIEGIDNKTGNLGQTGCDITAHNWYIGNMTGCSRDGASKGSGKGWCDL</sequence>
<gene>
    <name evidence="5" type="ORF">N7458_002782</name>
</gene>
<dbReference type="GO" id="GO:0006629">
    <property type="term" value="P:lipid metabolic process"/>
    <property type="evidence" value="ECO:0007669"/>
    <property type="project" value="InterPro"/>
</dbReference>
<dbReference type="GO" id="GO:0072330">
    <property type="term" value="P:monocarboxylic acid biosynthetic process"/>
    <property type="evidence" value="ECO:0007669"/>
    <property type="project" value="UniProtKB-ARBA"/>
</dbReference>
<feature type="domain" description="Fungal lipase-type" evidence="4">
    <location>
        <begin position="117"/>
        <end position="227"/>
    </location>
</feature>
<comment type="caution">
    <text evidence="5">The sequence shown here is derived from an EMBL/GenBank/DDBJ whole genome shotgun (WGS) entry which is preliminary data.</text>
</comment>
<dbReference type="CDD" id="cd00519">
    <property type="entry name" value="Lipase_3"/>
    <property type="match status" value="1"/>
</dbReference>
<evidence type="ECO:0000313" key="6">
    <source>
        <dbReference type="Proteomes" id="UP001213681"/>
    </source>
</evidence>
<dbReference type="Gene3D" id="3.40.50.1820">
    <property type="entry name" value="alpha/beta hydrolase"/>
    <property type="match status" value="1"/>
</dbReference>
<dbReference type="GO" id="GO:0017000">
    <property type="term" value="P:antibiotic biosynthetic process"/>
    <property type="evidence" value="ECO:0007669"/>
    <property type="project" value="UniProtKB-ARBA"/>
</dbReference>
<dbReference type="InterPro" id="IPR051299">
    <property type="entry name" value="AB_hydrolase_lip/est"/>
</dbReference>
<evidence type="ECO:0000313" key="5">
    <source>
        <dbReference type="EMBL" id="KAJ5461230.1"/>
    </source>
</evidence>
<reference evidence="5" key="1">
    <citation type="submission" date="2022-12" db="EMBL/GenBank/DDBJ databases">
        <authorList>
            <person name="Petersen C."/>
        </authorList>
    </citation>
    <scope>NUCLEOTIDE SEQUENCE</scope>
    <source>
        <strain evidence="5">IBT 16125</strain>
    </source>
</reference>
<dbReference type="PANTHER" id="PTHR46640">
    <property type="entry name" value="TRIACYLGLYCEROL LIPASE, PUTATIVE (AFU_ORTHOLOGUE AFUA_6G06510)-RELATED"/>
    <property type="match status" value="1"/>
</dbReference>
<feature type="signal peptide" evidence="3">
    <location>
        <begin position="1"/>
        <end position="17"/>
    </location>
</feature>
<dbReference type="GeneID" id="81596408"/>